<dbReference type="PANTHER" id="PTHR42718">
    <property type="entry name" value="MAJOR FACILITATOR SUPERFAMILY MULTIDRUG TRANSPORTER MFSC"/>
    <property type="match status" value="1"/>
</dbReference>
<feature type="transmembrane region" description="Helical" evidence="9">
    <location>
        <begin position="137"/>
        <end position="156"/>
    </location>
</feature>
<evidence type="ECO:0000313" key="11">
    <source>
        <dbReference type="EMBL" id="MBR7678426.1"/>
    </source>
</evidence>
<feature type="non-terminal residue" evidence="11">
    <location>
        <position position="1"/>
    </location>
</feature>
<evidence type="ECO:0000256" key="1">
    <source>
        <dbReference type="ARBA" id="ARBA00004651"/>
    </source>
</evidence>
<feature type="non-terminal residue" evidence="11">
    <location>
        <position position="289"/>
    </location>
</feature>
<feature type="transmembrane region" description="Helical" evidence="9">
    <location>
        <begin position="107"/>
        <end position="125"/>
    </location>
</feature>
<comment type="subcellular location">
    <subcellularLocation>
        <location evidence="1">Cell membrane</location>
        <topology evidence="1">Multi-pass membrane protein</topology>
    </subcellularLocation>
</comment>
<feature type="transmembrane region" description="Helical" evidence="9">
    <location>
        <begin position="207"/>
        <end position="224"/>
    </location>
</feature>
<dbReference type="AlphaFoldDB" id="A0A8T4J1D6"/>
<feature type="transmembrane region" description="Helical" evidence="9">
    <location>
        <begin position="244"/>
        <end position="264"/>
    </location>
</feature>
<dbReference type="InterPro" id="IPR020846">
    <property type="entry name" value="MFS_dom"/>
</dbReference>
<feature type="compositionally biased region" description="Gly residues" evidence="8">
    <location>
        <begin position="278"/>
        <end position="289"/>
    </location>
</feature>
<sequence length="289" mass="29593">KYSDVPGVLLSGTALYFLTYGLVEGGEKGFRTDPVPLCLTVAAVTGLVFLAVEARTFLPLIDLRAFRVRTLSGGVVAQMLWGVGLNGVFFFTSLYLQRILDFSPTEAGLVFLPLAVVLLAVTPAAEPLSKRLGAHRVIAAGLGMVACGLLLVSMAGGDATYAGLQPGLVLMGVGSAFTAPMTVAALADVPESRSGTASGLVSTAREVSGVFGIVVVGVVLARRQRDVLGDGGTPDAAFLDGYETGLRLAALLVLCGSLVALATLRRTGRHRSPSRGAEGNGGASFVGGV</sequence>
<proteinExistence type="predicted"/>
<dbReference type="PROSITE" id="PS50850">
    <property type="entry name" value="MFS"/>
    <property type="match status" value="1"/>
</dbReference>
<evidence type="ECO:0000256" key="9">
    <source>
        <dbReference type="SAM" id="Phobius"/>
    </source>
</evidence>
<name>A0A8T4J1D6_9ACTN</name>
<dbReference type="InterPro" id="IPR011701">
    <property type="entry name" value="MFS"/>
</dbReference>
<dbReference type="PANTHER" id="PTHR42718:SF46">
    <property type="entry name" value="BLR6921 PROTEIN"/>
    <property type="match status" value="1"/>
</dbReference>
<protein>
    <submittedName>
        <fullName evidence="11">MFS transporter</fullName>
    </submittedName>
</protein>
<feature type="domain" description="Major facilitator superfamily (MFS) profile" evidence="10">
    <location>
        <begin position="48"/>
        <end position="289"/>
    </location>
</feature>
<keyword evidence="7" id="KW-0046">Antibiotic resistance</keyword>
<dbReference type="SUPFAM" id="SSF103473">
    <property type="entry name" value="MFS general substrate transporter"/>
    <property type="match status" value="1"/>
</dbReference>
<dbReference type="EMBL" id="JAGSMN010001445">
    <property type="protein sequence ID" value="MBR7678426.1"/>
    <property type="molecule type" value="Genomic_DNA"/>
</dbReference>
<dbReference type="InterPro" id="IPR036259">
    <property type="entry name" value="MFS_trans_sf"/>
</dbReference>
<evidence type="ECO:0000256" key="4">
    <source>
        <dbReference type="ARBA" id="ARBA00022692"/>
    </source>
</evidence>
<keyword evidence="4 9" id="KW-0812">Transmembrane</keyword>
<dbReference type="Proteomes" id="UP000675554">
    <property type="component" value="Unassembled WGS sequence"/>
</dbReference>
<dbReference type="GO" id="GO:0046677">
    <property type="term" value="P:response to antibiotic"/>
    <property type="evidence" value="ECO:0007669"/>
    <property type="project" value="UniProtKB-KW"/>
</dbReference>
<evidence type="ECO:0000256" key="7">
    <source>
        <dbReference type="ARBA" id="ARBA00023251"/>
    </source>
</evidence>
<keyword evidence="12" id="KW-1185">Reference proteome</keyword>
<keyword evidence="3" id="KW-1003">Cell membrane</keyword>
<evidence type="ECO:0000313" key="12">
    <source>
        <dbReference type="Proteomes" id="UP000675554"/>
    </source>
</evidence>
<feature type="transmembrane region" description="Helical" evidence="9">
    <location>
        <begin position="168"/>
        <end position="187"/>
    </location>
</feature>
<organism evidence="11 12">
    <name type="scientific">Streptomyces daliensis</name>
    <dbReference type="NCBI Taxonomy" id="299421"/>
    <lineage>
        <taxon>Bacteria</taxon>
        <taxon>Bacillati</taxon>
        <taxon>Actinomycetota</taxon>
        <taxon>Actinomycetes</taxon>
        <taxon>Kitasatosporales</taxon>
        <taxon>Streptomycetaceae</taxon>
        <taxon>Streptomyces</taxon>
    </lineage>
</organism>
<evidence type="ECO:0000256" key="2">
    <source>
        <dbReference type="ARBA" id="ARBA00022448"/>
    </source>
</evidence>
<accession>A0A8T4J1D6</accession>
<evidence type="ECO:0000259" key="10">
    <source>
        <dbReference type="PROSITE" id="PS50850"/>
    </source>
</evidence>
<evidence type="ECO:0000256" key="5">
    <source>
        <dbReference type="ARBA" id="ARBA00022989"/>
    </source>
</evidence>
<comment type="caution">
    <text evidence="11">The sequence shown here is derived from an EMBL/GenBank/DDBJ whole genome shotgun (WGS) entry which is preliminary data.</text>
</comment>
<dbReference type="Pfam" id="PF07690">
    <property type="entry name" value="MFS_1"/>
    <property type="match status" value="1"/>
</dbReference>
<dbReference type="GO" id="GO:0022857">
    <property type="term" value="F:transmembrane transporter activity"/>
    <property type="evidence" value="ECO:0007669"/>
    <property type="project" value="InterPro"/>
</dbReference>
<keyword evidence="5 9" id="KW-1133">Transmembrane helix</keyword>
<evidence type="ECO:0000256" key="6">
    <source>
        <dbReference type="ARBA" id="ARBA00023136"/>
    </source>
</evidence>
<reference evidence="11" key="1">
    <citation type="submission" date="2021-04" db="EMBL/GenBank/DDBJ databases">
        <title>Sequencing of actinobacteria type strains.</title>
        <authorList>
            <person name="Nguyen G.-S."/>
            <person name="Wentzel A."/>
        </authorList>
    </citation>
    <scope>NUCLEOTIDE SEQUENCE</scope>
    <source>
        <strain evidence="11">DSM 42095</strain>
    </source>
</reference>
<feature type="region of interest" description="Disordered" evidence="8">
    <location>
        <begin position="269"/>
        <end position="289"/>
    </location>
</feature>
<keyword evidence="2" id="KW-0813">Transport</keyword>
<dbReference type="GO" id="GO:0005886">
    <property type="term" value="C:plasma membrane"/>
    <property type="evidence" value="ECO:0007669"/>
    <property type="project" value="UniProtKB-SubCell"/>
</dbReference>
<feature type="transmembrane region" description="Helical" evidence="9">
    <location>
        <begin position="73"/>
        <end position="95"/>
    </location>
</feature>
<feature type="transmembrane region" description="Helical" evidence="9">
    <location>
        <begin position="34"/>
        <end position="52"/>
    </location>
</feature>
<gene>
    <name evidence="11" type="ORF">KDA82_36760</name>
</gene>
<dbReference type="Gene3D" id="1.20.1250.20">
    <property type="entry name" value="MFS general substrate transporter like domains"/>
    <property type="match status" value="1"/>
</dbReference>
<evidence type="ECO:0000256" key="8">
    <source>
        <dbReference type="SAM" id="MobiDB-lite"/>
    </source>
</evidence>
<keyword evidence="6 9" id="KW-0472">Membrane</keyword>
<evidence type="ECO:0000256" key="3">
    <source>
        <dbReference type="ARBA" id="ARBA00022475"/>
    </source>
</evidence>